<reference evidence="2" key="1">
    <citation type="submission" date="2017-05" db="EMBL/GenBank/DDBJ databases">
        <title>Complete and WGS of Bordetella genogroups.</title>
        <authorList>
            <person name="Spilker T."/>
            <person name="Lipuma J."/>
        </authorList>
    </citation>
    <scope>NUCLEOTIDE SEQUENCE [LARGE SCALE GENOMIC DNA]</scope>
    <source>
        <strain evidence="2">AU8856</strain>
    </source>
</reference>
<protein>
    <recommendedName>
        <fullName evidence="3">Type III secretion protein</fullName>
    </recommendedName>
</protein>
<keyword evidence="2" id="KW-1185">Reference proteome</keyword>
<dbReference type="AlphaFoldDB" id="A0A261UL32"/>
<accession>A0A261UL32</accession>
<dbReference type="EMBL" id="NEVS01000004">
    <property type="protein sequence ID" value="OZI62072.1"/>
    <property type="molecule type" value="Genomic_DNA"/>
</dbReference>
<dbReference type="OrthoDB" id="8636259at2"/>
<sequence>MTQTAVGAPRNMLVDGKIAQKLAEIAFIGAFLGQTQAAETIFRSLRILRPDNPTVGLGLAMVHMLAGRPEAGLAVVDRTPGLDPEHGLAAICTSLMLRDAGHRTAAEKKLSRAIARGDVAPDLVPTLSSAMRE</sequence>
<dbReference type="InterPro" id="IPR011990">
    <property type="entry name" value="TPR-like_helical_dom_sf"/>
</dbReference>
<proteinExistence type="predicted"/>
<organism evidence="1 2">
    <name type="scientific">Bordetella genomosp. 11</name>
    <dbReference type="NCBI Taxonomy" id="1416808"/>
    <lineage>
        <taxon>Bacteria</taxon>
        <taxon>Pseudomonadati</taxon>
        <taxon>Pseudomonadota</taxon>
        <taxon>Betaproteobacteria</taxon>
        <taxon>Burkholderiales</taxon>
        <taxon>Alcaligenaceae</taxon>
        <taxon>Bordetella</taxon>
    </lineage>
</organism>
<dbReference type="Proteomes" id="UP000215767">
    <property type="component" value="Unassembled WGS sequence"/>
</dbReference>
<dbReference type="Pfam" id="PF14559">
    <property type="entry name" value="TPR_19"/>
    <property type="match status" value="1"/>
</dbReference>
<evidence type="ECO:0000313" key="1">
    <source>
        <dbReference type="EMBL" id="OZI62072.1"/>
    </source>
</evidence>
<name>A0A261UL32_9BORD</name>
<dbReference type="Gene3D" id="1.25.40.10">
    <property type="entry name" value="Tetratricopeptide repeat domain"/>
    <property type="match status" value="1"/>
</dbReference>
<evidence type="ECO:0000313" key="2">
    <source>
        <dbReference type="Proteomes" id="UP000215767"/>
    </source>
</evidence>
<gene>
    <name evidence="1" type="ORF">CAL28_22880</name>
</gene>
<comment type="caution">
    <text evidence="1">The sequence shown here is derived from an EMBL/GenBank/DDBJ whole genome shotgun (WGS) entry which is preliminary data.</text>
</comment>
<dbReference type="SUPFAM" id="SSF48452">
    <property type="entry name" value="TPR-like"/>
    <property type="match status" value="1"/>
</dbReference>
<evidence type="ECO:0008006" key="3">
    <source>
        <dbReference type="Google" id="ProtNLM"/>
    </source>
</evidence>